<protein>
    <submittedName>
        <fullName evidence="2">Phosphotransferase system enzyme II</fullName>
    </submittedName>
</protein>
<reference evidence="3" key="1">
    <citation type="submission" date="2014-05" db="EMBL/GenBank/DDBJ databases">
        <title>Whole genome sequencing of Lactobacillus casei NRIC0644.</title>
        <authorList>
            <person name="Atarashi H."/>
            <person name="Yoshida Y."/>
            <person name="Fujimura S."/>
            <person name="Tanaka N."/>
            <person name="Shiwa Y."/>
            <person name="Yoshikawa H."/>
            <person name="Okada S."/>
            <person name="Nakagawa J."/>
        </authorList>
    </citation>
    <scope>NUCLEOTIDE SEQUENCE [LARGE SCALE GENOMIC DNA]</scope>
    <source>
        <strain evidence="3">NRIC0644</strain>
    </source>
</reference>
<dbReference type="PANTHER" id="PTHR40398">
    <property type="entry name" value="PTS SYSTEM GLUCITOL/SORBITOL-SPECIFIC EIIA COMPONENT"/>
    <property type="match status" value="1"/>
</dbReference>
<sequence>MQLTATVTAIGKDALSSKDPMIILFGPQATDALRDVAVIQQFADKSALEKLVIKAGDQLTIDDETFEMTYVGQLANSNLKAIGHVTLLFQAVPADKPMQNAIYLKPTHRPTFKVGTTLTYITQAN</sequence>
<name>A0A0C9PWC3_LACPA</name>
<dbReference type="GO" id="GO:0016301">
    <property type="term" value="F:kinase activity"/>
    <property type="evidence" value="ECO:0007669"/>
    <property type="project" value="TreeGrafter"/>
</dbReference>
<keyword evidence="2" id="KW-0808">Transferase</keyword>
<evidence type="ECO:0000313" key="3">
    <source>
        <dbReference type="Proteomes" id="UP000032552"/>
    </source>
</evidence>
<gene>
    <name evidence="2" type="ORF">LC0644_0978</name>
</gene>
<dbReference type="AlphaFoldDB" id="A0A0C9PWC3"/>
<accession>A0A0C9PWC3</accession>
<evidence type="ECO:0000256" key="1">
    <source>
        <dbReference type="PROSITE-ProRule" id="PRU00420"/>
    </source>
</evidence>
<dbReference type="GO" id="GO:0008982">
    <property type="term" value="F:protein-N(PI)-phosphohistidine-sugar phosphotransferase activity"/>
    <property type="evidence" value="ECO:0007669"/>
    <property type="project" value="InterPro"/>
</dbReference>
<comment type="caution">
    <text evidence="1">Lacks conserved residue(s) required for the propagation of feature annotation.</text>
</comment>
<organism evidence="2 3">
    <name type="scientific">Lacticaseibacillus paracasei NRIC 0644</name>
    <dbReference type="NCBI Taxonomy" id="1435038"/>
    <lineage>
        <taxon>Bacteria</taxon>
        <taxon>Bacillati</taxon>
        <taxon>Bacillota</taxon>
        <taxon>Bacilli</taxon>
        <taxon>Lactobacillales</taxon>
        <taxon>Lactobacillaceae</taxon>
        <taxon>Lacticaseibacillus</taxon>
    </lineage>
</organism>
<dbReference type="GeneID" id="57089557"/>
<dbReference type="SUPFAM" id="SSF141530">
    <property type="entry name" value="PTSIIA/GutA-like"/>
    <property type="match status" value="1"/>
</dbReference>
<dbReference type="InterPro" id="IPR004716">
    <property type="entry name" value="PTS_IIA_glucitol/sorbitol-sp"/>
</dbReference>
<dbReference type="GO" id="GO:0009401">
    <property type="term" value="P:phosphoenolpyruvate-dependent sugar phosphotransferase system"/>
    <property type="evidence" value="ECO:0007669"/>
    <property type="project" value="InterPro"/>
</dbReference>
<dbReference type="InterPro" id="IPR036665">
    <property type="entry name" value="PTS_IIA_glucitol/sorbitol_sf"/>
</dbReference>
<evidence type="ECO:0000313" key="2">
    <source>
        <dbReference type="EMBL" id="GAN36389.1"/>
    </source>
</evidence>
<dbReference type="EMBL" id="BAYM01000077">
    <property type="protein sequence ID" value="GAN36389.1"/>
    <property type="molecule type" value="Genomic_DNA"/>
</dbReference>
<dbReference type="RefSeq" id="WP_003564152.1">
    <property type="nucleotide sequence ID" value="NZ_BAYM01000077.1"/>
</dbReference>
<dbReference type="Gene3D" id="2.40.33.40">
    <property type="entry name" value="Phosphotransferase system, glucitol/sorbitol-specific IIA component"/>
    <property type="match status" value="1"/>
</dbReference>
<dbReference type="PROSITE" id="PS51097">
    <property type="entry name" value="PTS_EIIA_TYPE_5"/>
    <property type="match status" value="1"/>
</dbReference>
<dbReference type="Pfam" id="PF03829">
    <property type="entry name" value="PTSIIA_gutA"/>
    <property type="match status" value="1"/>
</dbReference>
<comment type="caution">
    <text evidence="2">The sequence shown here is derived from an EMBL/GenBank/DDBJ whole genome shotgun (WGS) entry which is preliminary data.</text>
</comment>
<dbReference type="GO" id="GO:0005737">
    <property type="term" value="C:cytoplasm"/>
    <property type="evidence" value="ECO:0007669"/>
    <property type="project" value="InterPro"/>
</dbReference>
<proteinExistence type="predicted"/>
<dbReference type="PANTHER" id="PTHR40398:SF1">
    <property type="entry name" value="PTS SYSTEM GLUCITOL_SORBITOL-SPECIFIC EIIA COMPONENT"/>
    <property type="match status" value="1"/>
</dbReference>
<dbReference type="Proteomes" id="UP000032552">
    <property type="component" value="Unassembled WGS sequence"/>
</dbReference>